<dbReference type="Pfam" id="PF00005">
    <property type="entry name" value="ABC_tran"/>
    <property type="match status" value="1"/>
</dbReference>
<dbReference type="PANTHER" id="PTHR43394">
    <property type="entry name" value="ATP-DEPENDENT PERMEASE MDL1, MITOCHONDRIAL"/>
    <property type="match status" value="1"/>
</dbReference>
<comment type="subcellular location">
    <subcellularLocation>
        <location evidence="1">Cell membrane</location>
        <topology evidence="1">Multi-pass membrane protein</topology>
    </subcellularLocation>
</comment>
<keyword evidence="2 8" id="KW-0812">Transmembrane</keyword>
<keyword evidence="12" id="KW-1185">Reference proteome</keyword>
<keyword evidence="4 11" id="KW-0067">ATP-binding</keyword>
<feature type="region of interest" description="Disordered" evidence="7">
    <location>
        <begin position="1"/>
        <end position="68"/>
    </location>
</feature>
<dbReference type="GO" id="GO:0005886">
    <property type="term" value="C:plasma membrane"/>
    <property type="evidence" value="ECO:0007669"/>
    <property type="project" value="UniProtKB-SubCell"/>
</dbReference>
<dbReference type="RefSeq" id="WP_229740462.1">
    <property type="nucleotide sequence ID" value="NZ_BMEH01000002.1"/>
</dbReference>
<dbReference type="Gene3D" id="1.20.1560.10">
    <property type="entry name" value="ABC transporter type 1, transmembrane domain"/>
    <property type="match status" value="1"/>
</dbReference>
<reference evidence="11 12" key="1">
    <citation type="submission" date="2017-01" db="EMBL/GenBank/DDBJ databases">
        <authorList>
            <person name="Mah S.A."/>
            <person name="Swanson W.J."/>
            <person name="Moy G.W."/>
            <person name="Vacquier V.D."/>
        </authorList>
    </citation>
    <scope>NUCLEOTIDE SEQUENCE [LARGE SCALE GENOMIC DNA]</scope>
    <source>
        <strain evidence="11 12">DSM 26375</strain>
    </source>
</reference>
<evidence type="ECO:0000256" key="4">
    <source>
        <dbReference type="ARBA" id="ARBA00022840"/>
    </source>
</evidence>
<proteinExistence type="predicted"/>
<dbReference type="InterPro" id="IPR003439">
    <property type="entry name" value="ABC_transporter-like_ATP-bd"/>
</dbReference>
<feature type="transmembrane region" description="Helical" evidence="8">
    <location>
        <begin position="256"/>
        <end position="276"/>
    </location>
</feature>
<dbReference type="PROSITE" id="PS50929">
    <property type="entry name" value="ABC_TM1F"/>
    <property type="match status" value="1"/>
</dbReference>
<dbReference type="PROSITE" id="PS50893">
    <property type="entry name" value="ABC_TRANSPORTER_2"/>
    <property type="match status" value="1"/>
</dbReference>
<evidence type="ECO:0000256" key="8">
    <source>
        <dbReference type="SAM" id="Phobius"/>
    </source>
</evidence>
<evidence type="ECO:0000256" key="6">
    <source>
        <dbReference type="ARBA" id="ARBA00023136"/>
    </source>
</evidence>
<dbReference type="SUPFAM" id="SSF90123">
    <property type="entry name" value="ABC transporter transmembrane region"/>
    <property type="match status" value="1"/>
</dbReference>
<dbReference type="PANTHER" id="PTHR43394:SF1">
    <property type="entry name" value="ATP-BINDING CASSETTE SUB-FAMILY B MEMBER 10, MITOCHONDRIAL"/>
    <property type="match status" value="1"/>
</dbReference>
<feature type="compositionally biased region" description="Polar residues" evidence="7">
    <location>
        <begin position="17"/>
        <end position="28"/>
    </location>
</feature>
<dbReference type="InterPro" id="IPR003593">
    <property type="entry name" value="AAA+_ATPase"/>
</dbReference>
<keyword evidence="3" id="KW-0547">Nucleotide-binding</keyword>
<sequence>MTDKVVSFDMGAARRAGQSTLTPLSRSASRIERAATTDPAPPPSAPVQDQRIGAPTTPAARPRPGLSARARARAELAAVYAGWLGTEVPLAELTEHLMREHGEAPVGLTELAAALRCHGLTTSVETTRAPAAGLWPALARMTSGQLILVLSQERDTLTIYDATQPDRRAEVPVAEFAPFFAGETLRARPTLGQLTRAHTGTGKPPHWFWGEFRHHRRAFSEVALGSFVANVLAVAVALFSLQVYDRVIPHQSQATLWVLAIGAGLALLMESMLKLARARLMDSAGRRIELSIQTRLMDRLLGMKREPGGASPSSLFQAMREFGSVREFFTASTVGTVADLPFLLLFLVLIWSIGGPIVAVVVLGGILMVIPGFLAQKRMVRLTQETHGAGARSARLLHETIFEAETLRTQRGEARVRRLWAELSALTSLKSSDQRRLASQLTYWAQGVQQATYITTVVIGAYMVFAGEYTVGTIIAIGILTGRTLAPLSQLSATFARWSNVKTALEGLETIASADQVEAEDRSYLRRDRIGGAWEMKGIAFRYDADGTATLDIPALAITAGQRIAVLGPNGSGKSTFLKLLAGLYAPSEGRLMLDGVEMAQIHPRDLRRSVGYLGQEVRLFAGTLRDNLNLSQLERDDDRLFAALEFAGLAPFVKGHPKGLDMEIRDGGEGLSVGQRQSIGWARIWLQDPRVVLLDEPTAALDQTLEATVVSRLGAWLQGRTAIIATHRVPILALTDRVLILQNGKLAVDGPREAVLAHLMNGKGNAPRPQTEVRTG</sequence>
<organism evidence="11 12">
    <name type="scientific">Gemmobacter megaterium</name>
    <dbReference type="NCBI Taxonomy" id="1086013"/>
    <lineage>
        <taxon>Bacteria</taxon>
        <taxon>Pseudomonadati</taxon>
        <taxon>Pseudomonadota</taxon>
        <taxon>Alphaproteobacteria</taxon>
        <taxon>Rhodobacterales</taxon>
        <taxon>Paracoccaceae</taxon>
        <taxon>Gemmobacter</taxon>
    </lineage>
</organism>
<feature type="domain" description="ABC transporter" evidence="9">
    <location>
        <begin position="534"/>
        <end position="769"/>
    </location>
</feature>
<evidence type="ECO:0000313" key="11">
    <source>
        <dbReference type="EMBL" id="SIS78609.1"/>
    </source>
</evidence>
<dbReference type="InterPro" id="IPR036640">
    <property type="entry name" value="ABC1_TM_sf"/>
</dbReference>
<dbReference type="GO" id="GO:0016887">
    <property type="term" value="F:ATP hydrolysis activity"/>
    <property type="evidence" value="ECO:0007669"/>
    <property type="project" value="InterPro"/>
</dbReference>
<feature type="transmembrane region" description="Helical" evidence="8">
    <location>
        <begin position="328"/>
        <end position="351"/>
    </location>
</feature>
<dbReference type="AlphaFoldDB" id="A0A1N7LXV6"/>
<gene>
    <name evidence="11" type="ORF">SAMN05421774_102244</name>
</gene>
<evidence type="ECO:0000313" key="12">
    <source>
        <dbReference type="Proteomes" id="UP000186141"/>
    </source>
</evidence>
<dbReference type="SMART" id="SM00382">
    <property type="entry name" value="AAA"/>
    <property type="match status" value="1"/>
</dbReference>
<evidence type="ECO:0000259" key="10">
    <source>
        <dbReference type="PROSITE" id="PS50929"/>
    </source>
</evidence>
<dbReference type="Pfam" id="PF00664">
    <property type="entry name" value="ABC_membrane"/>
    <property type="match status" value="1"/>
</dbReference>
<protein>
    <submittedName>
        <fullName evidence="11">ATP-binding cassette, subfamily C, LapB</fullName>
    </submittedName>
</protein>
<evidence type="ECO:0000256" key="5">
    <source>
        <dbReference type="ARBA" id="ARBA00022989"/>
    </source>
</evidence>
<dbReference type="InterPro" id="IPR039421">
    <property type="entry name" value="Type_1_exporter"/>
</dbReference>
<evidence type="ECO:0000256" key="2">
    <source>
        <dbReference type="ARBA" id="ARBA00022692"/>
    </source>
</evidence>
<feature type="domain" description="ABC transmembrane type-1" evidence="10">
    <location>
        <begin position="222"/>
        <end position="500"/>
    </location>
</feature>
<dbReference type="SUPFAM" id="SSF52540">
    <property type="entry name" value="P-loop containing nucleoside triphosphate hydrolases"/>
    <property type="match status" value="1"/>
</dbReference>
<keyword evidence="6 8" id="KW-0472">Membrane</keyword>
<feature type="compositionally biased region" description="Low complexity" evidence="7">
    <location>
        <begin position="54"/>
        <end position="64"/>
    </location>
</feature>
<dbReference type="STRING" id="1086013.SAMN05421774_102244"/>
<dbReference type="Gene3D" id="3.40.50.300">
    <property type="entry name" value="P-loop containing nucleotide triphosphate hydrolases"/>
    <property type="match status" value="1"/>
</dbReference>
<evidence type="ECO:0000256" key="1">
    <source>
        <dbReference type="ARBA" id="ARBA00004651"/>
    </source>
</evidence>
<dbReference type="GO" id="GO:0015421">
    <property type="term" value="F:ABC-type oligopeptide transporter activity"/>
    <property type="evidence" value="ECO:0007669"/>
    <property type="project" value="TreeGrafter"/>
</dbReference>
<feature type="transmembrane region" description="Helical" evidence="8">
    <location>
        <begin position="357"/>
        <end position="375"/>
    </location>
</feature>
<dbReference type="InterPro" id="IPR011527">
    <property type="entry name" value="ABC1_TM_dom"/>
</dbReference>
<dbReference type="InterPro" id="IPR027417">
    <property type="entry name" value="P-loop_NTPase"/>
</dbReference>
<dbReference type="Proteomes" id="UP000186141">
    <property type="component" value="Unassembled WGS sequence"/>
</dbReference>
<dbReference type="GO" id="GO:0005524">
    <property type="term" value="F:ATP binding"/>
    <property type="evidence" value="ECO:0007669"/>
    <property type="project" value="UniProtKB-KW"/>
</dbReference>
<dbReference type="EMBL" id="FTOT01000002">
    <property type="protein sequence ID" value="SIS78609.1"/>
    <property type="molecule type" value="Genomic_DNA"/>
</dbReference>
<evidence type="ECO:0000259" key="9">
    <source>
        <dbReference type="PROSITE" id="PS50893"/>
    </source>
</evidence>
<accession>A0A1N7LXV6</accession>
<evidence type="ECO:0000256" key="3">
    <source>
        <dbReference type="ARBA" id="ARBA00022741"/>
    </source>
</evidence>
<keyword evidence="5 8" id="KW-1133">Transmembrane helix</keyword>
<name>A0A1N7LXV6_9RHOB</name>
<feature type="transmembrane region" description="Helical" evidence="8">
    <location>
        <begin position="222"/>
        <end position="244"/>
    </location>
</feature>
<evidence type="ECO:0000256" key="7">
    <source>
        <dbReference type="SAM" id="MobiDB-lite"/>
    </source>
</evidence>